<evidence type="ECO:0000259" key="7">
    <source>
        <dbReference type="Pfam" id="PF13505"/>
    </source>
</evidence>
<protein>
    <submittedName>
        <fullName evidence="8">Outer membrane protein</fullName>
    </submittedName>
</protein>
<feature type="chain" id="PRO_5046240936" evidence="6">
    <location>
        <begin position="25"/>
        <end position="246"/>
    </location>
</feature>
<evidence type="ECO:0000256" key="4">
    <source>
        <dbReference type="ARBA" id="ARBA00023237"/>
    </source>
</evidence>
<name>A0ABV6Y575_9HYPH</name>
<reference evidence="8 9" key="1">
    <citation type="submission" date="2024-09" db="EMBL/GenBank/DDBJ databases">
        <title>Nodulacao em especies de Leguminosae Basais da Amazonia e Caracterizacao dos Rizobios e Bacterias Associadas aos Nodulos.</title>
        <authorList>
            <person name="Jambeiro I.C.A."/>
            <person name="Lopes I.S."/>
            <person name="Aguiar E.R.G.R."/>
            <person name="Santos A.F.J."/>
            <person name="Dos Santos J.M.F."/>
            <person name="Gross E."/>
        </authorList>
    </citation>
    <scope>NUCLEOTIDE SEQUENCE [LARGE SCALE GENOMIC DNA]</scope>
    <source>
        <strain evidence="8 9">BRUESC1165</strain>
    </source>
</reference>
<feature type="signal peptide" evidence="6">
    <location>
        <begin position="1"/>
        <end position="24"/>
    </location>
</feature>
<dbReference type="RefSeq" id="WP_377029182.1">
    <property type="nucleotide sequence ID" value="NZ_JBHOMY010000016.1"/>
</dbReference>
<evidence type="ECO:0000256" key="2">
    <source>
        <dbReference type="ARBA" id="ARBA00022729"/>
    </source>
</evidence>
<dbReference type="InterPro" id="IPR011250">
    <property type="entry name" value="OMP/PagP_B-barrel"/>
</dbReference>
<keyword evidence="9" id="KW-1185">Reference proteome</keyword>
<comment type="subcellular location">
    <subcellularLocation>
        <location evidence="1">Cell outer membrane</location>
    </subcellularLocation>
</comment>
<sequence>MKTRLLGLLAATALTTAGISAASAADLPMRAAPPAPVFAPVPVFTWTGFYVGAQVGYGWNANDNDIVLPGGFVVQSGDFGDSGDGFLAGVHAGYNVQLGSFVVGVEGDIEGVFGDDDDEDVVIVGPGGAVFTNYGFAGNALDWQGSIRARAGFAFDRALIYATGGFAFAGLSDGFGIVGDDDDTLTGWTLGAGVEYAFTNNLTTRLEYRYTSFDGGSNVFNDVDLGDNEIEFHTIRVGLSYKFGSY</sequence>
<dbReference type="Pfam" id="PF13505">
    <property type="entry name" value="OMP_b-brl"/>
    <property type="match status" value="1"/>
</dbReference>
<comment type="caution">
    <text evidence="8">The sequence shown here is derived from an EMBL/GenBank/DDBJ whole genome shotgun (WGS) entry which is preliminary data.</text>
</comment>
<dbReference type="InterPro" id="IPR027385">
    <property type="entry name" value="Beta-barrel_OMP"/>
</dbReference>
<dbReference type="Proteomes" id="UP001593940">
    <property type="component" value="Unassembled WGS sequence"/>
</dbReference>
<dbReference type="PANTHER" id="PTHR34001:SF3">
    <property type="entry name" value="BLL7405 PROTEIN"/>
    <property type="match status" value="1"/>
</dbReference>
<keyword evidence="3" id="KW-0472">Membrane</keyword>
<organism evidence="8 9">
    <name type="scientific">Microvirga arabica</name>
    <dbReference type="NCBI Taxonomy" id="1128671"/>
    <lineage>
        <taxon>Bacteria</taxon>
        <taxon>Pseudomonadati</taxon>
        <taxon>Pseudomonadota</taxon>
        <taxon>Alphaproteobacteria</taxon>
        <taxon>Hyphomicrobiales</taxon>
        <taxon>Methylobacteriaceae</taxon>
        <taxon>Microvirga</taxon>
    </lineage>
</organism>
<gene>
    <name evidence="8" type="ORF">ACETIH_06635</name>
</gene>
<comment type="similarity">
    <text evidence="5">Belongs to the Omp25/RopB family.</text>
</comment>
<keyword evidence="4" id="KW-0998">Cell outer membrane</keyword>
<keyword evidence="2 6" id="KW-0732">Signal</keyword>
<proteinExistence type="inferred from homology"/>
<dbReference type="SUPFAM" id="SSF56925">
    <property type="entry name" value="OMPA-like"/>
    <property type="match status" value="1"/>
</dbReference>
<dbReference type="PANTHER" id="PTHR34001">
    <property type="entry name" value="BLL7405 PROTEIN"/>
    <property type="match status" value="1"/>
</dbReference>
<evidence type="ECO:0000313" key="8">
    <source>
        <dbReference type="EMBL" id="MFC1456401.1"/>
    </source>
</evidence>
<evidence type="ECO:0000256" key="3">
    <source>
        <dbReference type="ARBA" id="ARBA00023136"/>
    </source>
</evidence>
<accession>A0ABV6Y575</accession>
<dbReference type="Gene3D" id="2.40.160.20">
    <property type="match status" value="1"/>
</dbReference>
<evidence type="ECO:0000256" key="5">
    <source>
        <dbReference type="ARBA" id="ARBA00038306"/>
    </source>
</evidence>
<evidence type="ECO:0000256" key="6">
    <source>
        <dbReference type="SAM" id="SignalP"/>
    </source>
</evidence>
<dbReference type="EMBL" id="JBHOMY010000016">
    <property type="protein sequence ID" value="MFC1456401.1"/>
    <property type="molecule type" value="Genomic_DNA"/>
</dbReference>
<dbReference type="InterPro" id="IPR051692">
    <property type="entry name" value="OMP-like"/>
</dbReference>
<feature type="domain" description="Outer membrane protein beta-barrel" evidence="7">
    <location>
        <begin position="44"/>
        <end position="243"/>
    </location>
</feature>
<evidence type="ECO:0000313" key="9">
    <source>
        <dbReference type="Proteomes" id="UP001593940"/>
    </source>
</evidence>
<evidence type="ECO:0000256" key="1">
    <source>
        <dbReference type="ARBA" id="ARBA00004442"/>
    </source>
</evidence>